<dbReference type="AlphaFoldDB" id="A0A8H6J6H8"/>
<comment type="caution">
    <text evidence="1">The sequence shown here is derived from an EMBL/GenBank/DDBJ whole genome shotgun (WGS) entry which is preliminary data.</text>
</comment>
<keyword evidence="2" id="KW-1185">Reference proteome</keyword>
<dbReference type="Proteomes" id="UP000652219">
    <property type="component" value="Unassembled WGS sequence"/>
</dbReference>
<name>A0A8H6J6H8_9PEZI</name>
<protein>
    <submittedName>
        <fullName evidence="1">Mynd domain-containing protein</fullName>
    </submittedName>
</protein>
<sequence length="180" mass="20528">MTDKSSPPSLPQRLEKHINTSTGYKSLSRWIYFHERPETDAEKAKSVSGGAPLLPKWWNEEKRKECEALGATDAKEWSSLARKVYEHLIDGRKIARIYVPSYDSNSDDDELFADWGFKEGFDPLDYKMDYAYTNGYGYGYESELECSLGDRYGYAGYEESKGEESLISTRMGAARNVSSH</sequence>
<accession>A0A8H6J6H8</accession>
<dbReference type="EMBL" id="WIGN01000137">
    <property type="protein sequence ID" value="KAF6807434.1"/>
    <property type="molecule type" value="Genomic_DNA"/>
</dbReference>
<evidence type="ECO:0000313" key="1">
    <source>
        <dbReference type="EMBL" id="KAF6807434.1"/>
    </source>
</evidence>
<gene>
    <name evidence="1" type="ORF">CSOJ01_08163</name>
</gene>
<evidence type="ECO:0000313" key="2">
    <source>
        <dbReference type="Proteomes" id="UP000652219"/>
    </source>
</evidence>
<reference evidence="1 2" key="1">
    <citation type="journal article" date="2020" name="Phytopathology">
        <title>Genome Sequence Resources of Colletotrichum truncatum, C. plurivorum, C. musicola, and C. sojae: Four Species Pathogenic to Soybean (Glycine max).</title>
        <authorList>
            <person name="Rogerio F."/>
            <person name="Boufleur T.R."/>
            <person name="Ciampi-Guillardi M."/>
            <person name="Sukno S.A."/>
            <person name="Thon M.R."/>
            <person name="Massola Junior N.S."/>
            <person name="Baroncelli R."/>
        </authorList>
    </citation>
    <scope>NUCLEOTIDE SEQUENCE [LARGE SCALE GENOMIC DNA]</scope>
    <source>
        <strain evidence="1 2">LFN0009</strain>
    </source>
</reference>
<organism evidence="1 2">
    <name type="scientific">Colletotrichum sojae</name>
    <dbReference type="NCBI Taxonomy" id="2175907"/>
    <lineage>
        <taxon>Eukaryota</taxon>
        <taxon>Fungi</taxon>
        <taxon>Dikarya</taxon>
        <taxon>Ascomycota</taxon>
        <taxon>Pezizomycotina</taxon>
        <taxon>Sordariomycetes</taxon>
        <taxon>Hypocreomycetidae</taxon>
        <taxon>Glomerellales</taxon>
        <taxon>Glomerellaceae</taxon>
        <taxon>Colletotrichum</taxon>
        <taxon>Colletotrichum orchidearum species complex</taxon>
    </lineage>
</organism>
<proteinExistence type="predicted"/>